<keyword evidence="2" id="KW-1185">Reference proteome</keyword>
<evidence type="ECO:0000313" key="1">
    <source>
        <dbReference type="EMBL" id="MCD7466017.1"/>
    </source>
</evidence>
<reference evidence="1 2" key="1">
    <citation type="journal article" date="2021" name="BMC Genomics">
        <title>Datura genome reveals duplications of psychoactive alkaloid biosynthetic genes and high mutation rate following tissue culture.</title>
        <authorList>
            <person name="Rajewski A."/>
            <person name="Carter-House D."/>
            <person name="Stajich J."/>
            <person name="Litt A."/>
        </authorList>
    </citation>
    <scope>NUCLEOTIDE SEQUENCE [LARGE SCALE GENOMIC DNA]</scope>
    <source>
        <strain evidence="1">AR-01</strain>
    </source>
</reference>
<accession>A0ABS8T3R0</accession>
<gene>
    <name evidence="1" type="ORF">HAX54_002330</name>
</gene>
<sequence length="86" mass="9718">MEHDQYMAYIKAQMKLITKHLTMMNAQKVIGYSGNKQSNWRNKGLRTSDSRDAKIEAILNQVRTNLESTESGVSKILGELSSMGKL</sequence>
<evidence type="ECO:0000313" key="2">
    <source>
        <dbReference type="Proteomes" id="UP000823775"/>
    </source>
</evidence>
<comment type="caution">
    <text evidence="1">The sequence shown here is derived from an EMBL/GenBank/DDBJ whole genome shotgun (WGS) entry which is preliminary data.</text>
</comment>
<proteinExistence type="predicted"/>
<protein>
    <submittedName>
        <fullName evidence="1">Uncharacterized protein</fullName>
    </submittedName>
</protein>
<dbReference type="EMBL" id="JACEIK010001105">
    <property type="protein sequence ID" value="MCD7466017.1"/>
    <property type="molecule type" value="Genomic_DNA"/>
</dbReference>
<name>A0ABS8T3R0_DATST</name>
<feature type="non-terminal residue" evidence="1">
    <location>
        <position position="86"/>
    </location>
</feature>
<organism evidence="1 2">
    <name type="scientific">Datura stramonium</name>
    <name type="common">Jimsonweed</name>
    <name type="synonym">Common thornapple</name>
    <dbReference type="NCBI Taxonomy" id="4076"/>
    <lineage>
        <taxon>Eukaryota</taxon>
        <taxon>Viridiplantae</taxon>
        <taxon>Streptophyta</taxon>
        <taxon>Embryophyta</taxon>
        <taxon>Tracheophyta</taxon>
        <taxon>Spermatophyta</taxon>
        <taxon>Magnoliopsida</taxon>
        <taxon>eudicotyledons</taxon>
        <taxon>Gunneridae</taxon>
        <taxon>Pentapetalae</taxon>
        <taxon>asterids</taxon>
        <taxon>lamiids</taxon>
        <taxon>Solanales</taxon>
        <taxon>Solanaceae</taxon>
        <taxon>Solanoideae</taxon>
        <taxon>Datureae</taxon>
        <taxon>Datura</taxon>
    </lineage>
</organism>
<dbReference type="Proteomes" id="UP000823775">
    <property type="component" value="Unassembled WGS sequence"/>
</dbReference>